<accession>A0A453CVG8</accession>
<protein>
    <recommendedName>
        <fullName evidence="4">Wall-associated receptor kinase galacturonan-binding domain-containing protein</fullName>
    </recommendedName>
</protein>
<reference evidence="3" key="1">
    <citation type="journal article" date="2014" name="Science">
        <title>Ancient hybridizations among the ancestral genomes of bread wheat.</title>
        <authorList>
            <consortium name="International Wheat Genome Sequencing Consortium,"/>
            <person name="Marcussen T."/>
            <person name="Sandve S.R."/>
            <person name="Heier L."/>
            <person name="Spannagl M."/>
            <person name="Pfeifer M."/>
            <person name="Jakobsen K.S."/>
            <person name="Wulff B.B."/>
            <person name="Steuernagel B."/>
            <person name="Mayer K.F."/>
            <person name="Olsen O.A."/>
        </authorList>
    </citation>
    <scope>NUCLEOTIDE SEQUENCE [LARGE SCALE GENOMIC DNA]</scope>
    <source>
        <strain evidence="3">cv. AL8/78</strain>
    </source>
</reference>
<evidence type="ECO:0000256" key="1">
    <source>
        <dbReference type="SAM" id="SignalP"/>
    </source>
</evidence>
<feature type="signal peptide" evidence="1">
    <location>
        <begin position="1"/>
        <end position="37"/>
    </location>
</feature>
<dbReference type="AlphaFoldDB" id="A0A453CVG8"/>
<dbReference type="Gramene" id="AET2Gv20978000.8">
    <property type="protein sequence ID" value="AET2Gv20978000.8"/>
    <property type="gene ID" value="AET2Gv20978000"/>
</dbReference>
<reference evidence="3" key="2">
    <citation type="journal article" date="2017" name="Nat. Plants">
        <title>The Aegilops tauschii genome reveals multiple impacts of transposons.</title>
        <authorList>
            <person name="Zhao G."/>
            <person name="Zou C."/>
            <person name="Li K."/>
            <person name="Wang K."/>
            <person name="Li T."/>
            <person name="Gao L."/>
            <person name="Zhang X."/>
            <person name="Wang H."/>
            <person name="Yang Z."/>
            <person name="Liu X."/>
            <person name="Jiang W."/>
            <person name="Mao L."/>
            <person name="Kong X."/>
            <person name="Jiao Y."/>
            <person name="Jia J."/>
        </authorList>
    </citation>
    <scope>NUCLEOTIDE SEQUENCE [LARGE SCALE GENOMIC DNA]</scope>
    <source>
        <strain evidence="3">cv. AL8/78</strain>
    </source>
</reference>
<dbReference type="EnsemblPlants" id="AET2Gv20978000.8">
    <property type="protein sequence ID" value="AET2Gv20978000.8"/>
    <property type="gene ID" value="AET2Gv20978000"/>
</dbReference>
<proteinExistence type="predicted"/>
<keyword evidence="3" id="KW-1185">Reference proteome</keyword>
<evidence type="ECO:0000313" key="3">
    <source>
        <dbReference type="Proteomes" id="UP000015105"/>
    </source>
</evidence>
<reference evidence="2" key="4">
    <citation type="submission" date="2019-03" db="UniProtKB">
        <authorList>
            <consortium name="EnsemblPlants"/>
        </authorList>
    </citation>
    <scope>IDENTIFICATION</scope>
</reference>
<keyword evidence="1" id="KW-0732">Signal</keyword>
<reference evidence="2" key="5">
    <citation type="journal article" date="2021" name="G3 (Bethesda)">
        <title>Aegilops tauschii genome assembly Aet v5.0 features greater sequence contiguity and improved annotation.</title>
        <authorList>
            <person name="Wang L."/>
            <person name="Zhu T."/>
            <person name="Rodriguez J.C."/>
            <person name="Deal K.R."/>
            <person name="Dubcovsky J."/>
            <person name="McGuire P.E."/>
            <person name="Lux T."/>
            <person name="Spannagl M."/>
            <person name="Mayer K.F.X."/>
            <person name="Baldrich P."/>
            <person name="Meyers B.C."/>
            <person name="Huo N."/>
            <person name="Gu Y.Q."/>
            <person name="Zhou H."/>
            <person name="Devos K.M."/>
            <person name="Bennetzen J.L."/>
            <person name="Unver T."/>
            <person name="Budak H."/>
            <person name="Gulick P.J."/>
            <person name="Galiba G."/>
            <person name="Kalapos B."/>
            <person name="Nelson D.R."/>
            <person name="Li P."/>
            <person name="You F.M."/>
            <person name="Luo M.C."/>
            <person name="Dvorak J."/>
        </authorList>
    </citation>
    <scope>NUCLEOTIDE SEQUENCE [LARGE SCALE GENOMIC DNA]</scope>
    <source>
        <strain evidence="2">cv. AL8/78</strain>
    </source>
</reference>
<sequence>MPCHCRRESRSAMSAWRLRPLVLLLFLLSVLPRAALSQIGRGLALPPSSPPSRVARSITCDSIQHPFGVKGKALHQGFEVTCGRNNEAMLQIDKHSYKIHDVSVEGGFVIILAGPIHQVCYDRKGKQMKATGIGNISLEQTPFSFSNRNKLVVTGCNYRLVANFGNSSAGDNHPKSTSCSTWCDKSYDTMDCRLNLACCQVPMPMDAAREFTLDFDKIEEQDMGEENGTCSAAFLLAQDKKVFRGARGGVQRPLKDMLLPAGDHRMILDWAVGRSTCHQASIHNLATRYCNNMSRCIDAPSGAGHLCKCHAGYDGNPYVADGCVGKYFFIHQRDIISPAVSHESTQIHLRSCNIT</sequence>
<feature type="chain" id="PRO_5019036496" description="Wall-associated receptor kinase galacturonan-binding domain-containing protein" evidence="1">
    <location>
        <begin position="38"/>
        <end position="355"/>
    </location>
</feature>
<evidence type="ECO:0008006" key="4">
    <source>
        <dbReference type="Google" id="ProtNLM"/>
    </source>
</evidence>
<dbReference type="PANTHER" id="PTHR33491">
    <property type="entry name" value="OSJNBA0016N04.9 PROTEIN"/>
    <property type="match status" value="1"/>
</dbReference>
<name>A0A453CVG8_AEGTS</name>
<reference evidence="2" key="3">
    <citation type="journal article" date="2017" name="Nature">
        <title>Genome sequence of the progenitor of the wheat D genome Aegilops tauschii.</title>
        <authorList>
            <person name="Luo M.C."/>
            <person name="Gu Y.Q."/>
            <person name="Puiu D."/>
            <person name="Wang H."/>
            <person name="Twardziok S.O."/>
            <person name="Deal K.R."/>
            <person name="Huo N."/>
            <person name="Zhu T."/>
            <person name="Wang L."/>
            <person name="Wang Y."/>
            <person name="McGuire P.E."/>
            <person name="Liu S."/>
            <person name="Long H."/>
            <person name="Ramasamy R.K."/>
            <person name="Rodriguez J.C."/>
            <person name="Van S.L."/>
            <person name="Yuan L."/>
            <person name="Wang Z."/>
            <person name="Xia Z."/>
            <person name="Xiao L."/>
            <person name="Anderson O.D."/>
            <person name="Ouyang S."/>
            <person name="Liang Y."/>
            <person name="Zimin A.V."/>
            <person name="Pertea G."/>
            <person name="Qi P."/>
            <person name="Bennetzen J.L."/>
            <person name="Dai X."/>
            <person name="Dawson M.W."/>
            <person name="Muller H.G."/>
            <person name="Kugler K."/>
            <person name="Rivarola-Duarte L."/>
            <person name="Spannagl M."/>
            <person name="Mayer K.F.X."/>
            <person name="Lu F.H."/>
            <person name="Bevan M.W."/>
            <person name="Leroy P."/>
            <person name="Li P."/>
            <person name="You F.M."/>
            <person name="Sun Q."/>
            <person name="Liu Z."/>
            <person name="Lyons E."/>
            <person name="Wicker T."/>
            <person name="Salzberg S.L."/>
            <person name="Devos K.M."/>
            <person name="Dvorak J."/>
        </authorList>
    </citation>
    <scope>NUCLEOTIDE SEQUENCE [LARGE SCALE GENOMIC DNA]</scope>
    <source>
        <strain evidence="2">cv. AL8/78</strain>
    </source>
</reference>
<dbReference type="Proteomes" id="UP000015105">
    <property type="component" value="Chromosome 2D"/>
</dbReference>
<evidence type="ECO:0000313" key="2">
    <source>
        <dbReference type="EnsemblPlants" id="AET2Gv20978000.8"/>
    </source>
</evidence>
<organism evidence="2 3">
    <name type="scientific">Aegilops tauschii subsp. strangulata</name>
    <name type="common">Goatgrass</name>
    <dbReference type="NCBI Taxonomy" id="200361"/>
    <lineage>
        <taxon>Eukaryota</taxon>
        <taxon>Viridiplantae</taxon>
        <taxon>Streptophyta</taxon>
        <taxon>Embryophyta</taxon>
        <taxon>Tracheophyta</taxon>
        <taxon>Spermatophyta</taxon>
        <taxon>Magnoliopsida</taxon>
        <taxon>Liliopsida</taxon>
        <taxon>Poales</taxon>
        <taxon>Poaceae</taxon>
        <taxon>BOP clade</taxon>
        <taxon>Pooideae</taxon>
        <taxon>Triticodae</taxon>
        <taxon>Triticeae</taxon>
        <taxon>Triticinae</taxon>
        <taxon>Aegilops</taxon>
    </lineage>
</organism>